<reference evidence="10" key="2">
    <citation type="submission" date="2021-01" db="EMBL/GenBank/DDBJ databases">
        <authorList>
            <person name="Schikora-Tamarit M.A."/>
        </authorList>
    </citation>
    <scope>NUCLEOTIDE SEQUENCE</scope>
    <source>
        <strain evidence="10">CBS2887</strain>
    </source>
</reference>
<evidence type="ECO:0000313" key="11">
    <source>
        <dbReference type="Proteomes" id="UP000774326"/>
    </source>
</evidence>
<dbReference type="SMART" id="SM00066">
    <property type="entry name" value="GAL4"/>
    <property type="match status" value="1"/>
</dbReference>
<dbReference type="PANTHER" id="PTHR47782:SF12">
    <property type="entry name" value="ZN(II)2CYS6 TRANSCRIPTION FACTOR (EUROFUNG)"/>
    <property type="match status" value="1"/>
</dbReference>
<sequence>MSESSSSTPLSTPSNTPTAVTASLSSSSVINGFGNPHRISKDSPAHGSKNATDKKGRSTSCLLCQKRKQKCDHRLPSCTTCIKAGVECVQPLKYSVKAPEKDEYTVMLEKKVKFLEKIIDTNNIVVESKNKKSSFKFKKFSPFIKDEAQTETPDIIAGTNATGSSITQEQYEHSLVANYNLVEFITLEPLFSIDEQSSKLMLDIYFSQIHFKYPLLNEDEMYDFHNTFISDQKTQPQQQQQQQNDLLYNFNCAKLFCVFAIGSVLYMSTHYKSGIKTDHPSRYFATCLKHLMECGDKLGYEDKVKMLNLIVLYLIRTDFDSNLLHDIIKDALNISVYKLNLNKSLTYQNLPFGKKQNYLRIWWCNYLLERSIAISVGRPYSIPEYQIDEELPMILKPFIIQSIKLRRIESKFVEFFKLSSIKQISNLNLLKKLDEFFQLLEKWRMKIENNISNHEMETLRLYYYRSIRLLIQPFLEILDPNEKLFKECQAAAGQICQLFKKFHENTVYGHSTTAIHSVFNAGVTLIYCLWITRNKDDERRRALGDVSKHTRPQVSQSLFISMNDLRACSICLYVMNERSKFALAFRNIFDQLMFATINNLIERCGEDSSEIIYTNKPGMPPAIVRRYQYIPEYLEYHKQQEDAAHRDDGRNISASFNNDDSPTSNGGTDSDERSETGSNRSRKYGLNPHIKNLINNSKLYGDDKERMIKQNNLQKSIIPKSLSHLLINSPDGTSSKSSTSPSSSANSSSNNNNNKTTNSNSSNTNPSALNEQILSLPSPHSKSIMATPMANGNRHSSISSMTNAAATAGTSGQQQQQ</sequence>
<evidence type="ECO:0000256" key="6">
    <source>
        <dbReference type="ARBA" id="ARBA00023163"/>
    </source>
</evidence>
<keyword evidence="6" id="KW-0804">Transcription</keyword>
<reference evidence="10" key="1">
    <citation type="journal article" date="2021" name="Open Biol.">
        <title>Shared evolutionary footprints suggest mitochondrial oxidative damage underlies multiple complex I losses in fungi.</title>
        <authorList>
            <person name="Schikora-Tamarit M.A."/>
            <person name="Marcet-Houben M."/>
            <person name="Nosek J."/>
            <person name="Gabaldon T."/>
        </authorList>
    </citation>
    <scope>NUCLEOTIDE SEQUENCE</scope>
    <source>
        <strain evidence="10">CBS2887</strain>
    </source>
</reference>
<keyword evidence="5" id="KW-0238">DNA-binding</keyword>
<dbReference type="GO" id="GO:0045944">
    <property type="term" value="P:positive regulation of transcription by RNA polymerase II"/>
    <property type="evidence" value="ECO:0007669"/>
    <property type="project" value="TreeGrafter"/>
</dbReference>
<dbReference type="CDD" id="cd00067">
    <property type="entry name" value="GAL4"/>
    <property type="match status" value="1"/>
</dbReference>
<evidence type="ECO:0000256" key="1">
    <source>
        <dbReference type="ARBA" id="ARBA00004123"/>
    </source>
</evidence>
<name>A0A9P8QC32_WICPI</name>
<dbReference type="PROSITE" id="PS50048">
    <property type="entry name" value="ZN2_CY6_FUNGAL_2"/>
    <property type="match status" value="1"/>
</dbReference>
<protein>
    <recommendedName>
        <fullName evidence="9">Zn(2)-C6 fungal-type domain-containing protein</fullName>
    </recommendedName>
</protein>
<dbReference type="GO" id="GO:0005634">
    <property type="term" value="C:nucleus"/>
    <property type="evidence" value="ECO:0007669"/>
    <property type="project" value="UniProtKB-SubCell"/>
</dbReference>
<dbReference type="InterPro" id="IPR007219">
    <property type="entry name" value="XnlR_reg_dom"/>
</dbReference>
<dbReference type="GO" id="GO:0043565">
    <property type="term" value="F:sequence-specific DNA binding"/>
    <property type="evidence" value="ECO:0007669"/>
    <property type="project" value="TreeGrafter"/>
</dbReference>
<feature type="region of interest" description="Disordered" evidence="8">
    <location>
        <begin position="1"/>
        <end position="56"/>
    </location>
</feature>
<feature type="domain" description="Zn(2)-C6 fungal-type" evidence="9">
    <location>
        <begin position="60"/>
        <end position="90"/>
    </location>
</feature>
<feature type="compositionally biased region" description="Polar residues" evidence="8">
    <location>
        <begin position="652"/>
        <end position="668"/>
    </location>
</feature>
<dbReference type="InterPro" id="IPR036864">
    <property type="entry name" value="Zn2-C6_fun-type_DNA-bd_sf"/>
</dbReference>
<dbReference type="GO" id="GO:0006351">
    <property type="term" value="P:DNA-templated transcription"/>
    <property type="evidence" value="ECO:0007669"/>
    <property type="project" value="InterPro"/>
</dbReference>
<keyword evidence="3" id="KW-0862">Zinc</keyword>
<feature type="compositionally biased region" description="Low complexity" evidence="8">
    <location>
        <begin position="1"/>
        <end position="28"/>
    </location>
</feature>
<dbReference type="EMBL" id="JAEUBG010000470">
    <property type="protein sequence ID" value="KAH3688193.1"/>
    <property type="molecule type" value="Genomic_DNA"/>
</dbReference>
<evidence type="ECO:0000256" key="5">
    <source>
        <dbReference type="ARBA" id="ARBA00023125"/>
    </source>
</evidence>
<keyword evidence="7" id="KW-0539">Nucleus</keyword>
<feature type="compositionally biased region" description="Polar residues" evidence="8">
    <location>
        <begin position="793"/>
        <end position="803"/>
    </location>
</feature>
<dbReference type="AlphaFoldDB" id="A0A9P8QC32"/>
<evidence type="ECO:0000256" key="3">
    <source>
        <dbReference type="ARBA" id="ARBA00022833"/>
    </source>
</evidence>
<evidence type="ECO:0000256" key="4">
    <source>
        <dbReference type="ARBA" id="ARBA00023015"/>
    </source>
</evidence>
<dbReference type="OrthoDB" id="2399539at2759"/>
<dbReference type="Pfam" id="PF00172">
    <property type="entry name" value="Zn_clus"/>
    <property type="match status" value="1"/>
</dbReference>
<dbReference type="CDD" id="cd12148">
    <property type="entry name" value="fungal_TF_MHR"/>
    <property type="match status" value="1"/>
</dbReference>
<dbReference type="GO" id="GO:0008270">
    <property type="term" value="F:zinc ion binding"/>
    <property type="evidence" value="ECO:0007669"/>
    <property type="project" value="InterPro"/>
</dbReference>
<feature type="compositionally biased region" description="Low complexity" evidence="8">
    <location>
        <begin position="804"/>
        <end position="817"/>
    </location>
</feature>
<evidence type="ECO:0000256" key="8">
    <source>
        <dbReference type="SAM" id="MobiDB-lite"/>
    </source>
</evidence>
<dbReference type="Proteomes" id="UP000774326">
    <property type="component" value="Unassembled WGS sequence"/>
</dbReference>
<proteinExistence type="predicted"/>
<keyword evidence="11" id="KW-1185">Reference proteome</keyword>
<evidence type="ECO:0000259" key="9">
    <source>
        <dbReference type="PROSITE" id="PS50048"/>
    </source>
</evidence>
<comment type="caution">
    <text evidence="10">The sequence shown here is derived from an EMBL/GenBank/DDBJ whole genome shotgun (WGS) entry which is preliminary data.</text>
</comment>
<feature type="region of interest" description="Disordered" evidence="8">
    <location>
        <begin position="728"/>
        <end position="817"/>
    </location>
</feature>
<dbReference type="InterPro" id="IPR001138">
    <property type="entry name" value="Zn2Cys6_DnaBD"/>
</dbReference>
<evidence type="ECO:0000256" key="7">
    <source>
        <dbReference type="ARBA" id="ARBA00023242"/>
    </source>
</evidence>
<dbReference type="InterPro" id="IPR052202">
    <property type="entry name" value="Yeast_MetPath_Reg"/>
</dbReference>
<evidence type="ECO:0000256" key="2">
    <source>
        <dbReference type="ARBA" id="ARBA00022723"/>
    </source>
</evidence>
<dbReference type="PANTHER" id="PTHR47782">
    <property type="entry name" value="ZN(II)2CYS6 TRANSCRIPTION FACTOR (EUROFUNG)-RELATED"/>
    <property type="match status" value="1"/>
</dbReference>
<accession>A0A9P8QC32</accession>
<feature type="region of interest" description="Disordered" evidence="8">
    <location>
        <begin position="642"/>
        <end position="689"/>
    </location>
</feature>
<feature type="compositionally biased region" description="Low complexity" evidence="8">
    <location>
        <begin position="733"/>
        <end position="768"/>
    </location>
</feature>
<dbReference type="GO" id="GO:0000981">
    <property type="term" value="F:DNA-binding transcription factor activity, RNA polymerase II-specific"/>
    <property type="evidence" value="ECO:0007669"/>
    <property type="project" value="InterPro"/>
</dbReference>
<feature type="compositionally biased region" description="Polar residues" evidence="8">
    <location>
        <begin position="769"/>
        <end position="781"/>
    </location>
</feature>
<gene>
    <name evidence="10" type="ORF">WICPIJ_000835</name>
</gene>
<comment type="subcellular location">
    <subcellularLocation>
        <location evidence="1">Nucleus</location>
    </subcellularLocation>
</comment>
<dbReference type="SUPFAM" id="SSF57701">
    <property type="entry name" value="Zn2/Cys6 DNA-binding domain"/>
    <property type="match status" value="1"/>
</dbReference>
<dbReference type="Gene3D" id="4.10.240.10">
    <property type="entry name" value="Zn(2)-C6 fungal-type DNA-binding domain"/>
    <property type="match status" value="1"/>
</dbReference>
<evidence type="ECO:0000313" key="10">
    <source>
        <dbReference type="EMBL" id="KAH3688193.1"/>
    </source>
</evidence>
<keyword evidence="2" id="KW-0479">Metal-binding</keyword>
<dbReference type="Pfam" id="PF04082">
    <property type="entry name" value="Fungal_trans"/>
    <property type="match status" value="1"/>
</dbReference>
<organism evidence="10 11">
    <name type="scientific">Wickerhamomyces pijperi</name>
    <name type="common">Yeast</name>
    <name type="synonym">Pichia pijperi</name>
    <dbReference type="NCBI Taxonomy" id="599730"/>
    <lineage>
        <taxon>Eukaryota</taxon>
        <taxon>Fungi</taxon>
        <taxon>Dikarya</taxon>
        <taxon>Ascomycota</taxon>
        <taxon>Saccharomycotina</taxon>
        <taxon>Saccharomycetes</taxon>
        <taxon>Phaffomycetales</taxon>
        <taxon>Wickerhamomycetaceae</taxon>
        <taxon>Wickerhamomyces</taxon>
    </lineage>
</organism>
<keyword evidence="4" id="KW-0805">Transcription regulation</keyword>